<feature type="compositionally biased region" description="Low complexity" evidence="1">
    <location>
        <begin position="65"/>
        <end position="77"/>
    </location>
</feature>
<dbReference type="Proteomes" id="UP000779233">
    <property type="component" value="Unassembled WGS sequence"/>
</dbReference>
<evidence type="ECO:0000313" key="2">
    <source>
        <dbReference type="EMBL" id="CAG9479318.1"/>
    </source>
</evidence>
<name>A0A8S4HHQ2_PLAVI</name>
<evidence type="ECO:0000313" key="3">
    <source>
        <dbReference type="Proteomes" id="UP000779233"/>
    </source>
</evidence>
<protein>
    <submittedName>
        <fullName evidence="2">(malaria parasite P. vivax) hypothetical protein</fullName>
    </submittedName>
</protein>
<gene>
    <name evidence="2" type="ORF">PVW1_080041100</name>
</gene>
<dbReference type="EMBL" id="CAJZCX010000009">
    <property type="protein sequence ID" value="CAG9479318.1"/>
    <property type="molecule type" value="Genomic_DNA"/>
</dbReference>
<accession>A0A8S4HHQ2</accession>
<proteinExistence type="predicted"/>
<sequence length="77" mass="8306">MNALLETYFGEGFKRAIPAHSSIRCCIISAHHNHQRGAKIKCPPLDWCGLICRGGVWGSKGVQPGRRQSGKSGQSSA</sequence>
<reference evidence="2" key="1">
    <citation type="submission" date="2021-09" db="EMBL/GenBank/DDBJ databases">
        <authorList>
            <consortium name="Pathogen Informatics"/>
        </authorList>
    </citation>
    <scope>NUCLEOTIDE SEQUENCE</scope>
    <source>
        <strain evidence="2">PvW1</strain>
    </source>
</reference>
<dbReference type="VEuPathDB" id="PlasmoDB:PVPAM_080047800"/>
<organism evidence="2 3">
    <name type="scientific">Plasmodium vivax</name>
    <name type="common">malaria parasite P. vivax</name>
    <dbReference type="NCBI Taxonomy" id="5855"/>
    <lineage>
        <taxon>Eukaryota</taxon>
        <taxon>Sar</taxon>
        <taxon>Alveolata</taxon>
        <taxon>Apicomplexa</taxon>
        <taxon>Aconoidasida</taxon>
        <taxon>Haemosporida</taxon>
        <taxon>Plasmodiidae</taxon>
        <taxon>Plasmodium</taxon>
        <taxon>Plasmodium (Plasmodium)</taxon>
    </lineage>
</organism>
<evidence type="ECO:0000256" key="1">
    <source>
        <dbReference type="SAM" id="MobiDB-lite"/>
    </source>
</evidence>
<dbReference type="AlphaFoldDB" id="A0A8S4HHQ2"/>
<comment type="caution">
    <text evidence="2">The sequence shown here is derived from an EMBL/GenBank/DDBJ whole genome shotgun (WGS) entry which is preliminary data.</text>
</comment>
<feature type="region of interest" description="Disordered" evidence="1">
    <location>
        <begin position="58"/>
        <end position="77"/>
    </location>
</feature>